<organism evidence="1 2">
    <name type="scientific">Diversispora epigaea</name>
    <dbReference type="NCBI Taxonomy" id="1348612"/>
    <lineage>
        <taxon>Eukaryota</taxon>
        <taxon>Fungi</taxon>
        <taxon>Fungi incertae sedis</taxon>
        <taxon>Mucoromycota</taxon>
        <taxon>Glomeromycotina</taxon>
        <taxon>Glomeromycetes</taxon>
        <taxon>Diversisporales</taxon>
        <taxon>Diversisporaceae</taxon>
        <taxon>Diversispora</taxon>
    </lineage>
</organism>
<dbReference type="AlphaFoldDB" id="A0A397G9Y5"/>
<comment type="caution">
    <text evidence="1">The sequence shown here is derived from an EMBL/GenBank/DDBJ whole genome shotgun (WGS) entry which is preliminary data.</text>
</comment>
<proteinExistence type="predicted"/>
<accession>A0A397G9Y5</accession>
<name>A0A397G9Y5_9GLOM</name>
<dbReference type="Proteomes" id="UP000266861">
    <property type="component" value="Unassembled WGS sequence"/>
</dbReference>
<reference evidence="1 2" key="1">
    <citation type="submission" date="2018-08" db="EMBL/GenBank/DDBJ databases">
        <title>Genome and evolution of the arbuscular mycorrhizal fungus Diversispora epigaea (formerly Glomus versiforme) and its bacterial endosymbionts.</title>
        <authorList>
            <person name="Sun X."/>
            <person name="Fei Z."/>
            <person name="Harrison M."/>
        </authorList>
    </citation>
    <scope>NUCLEOTIDE SEQUENCE [LARGE SCALE GENOMIC DNA]</scope>
    <source>
        <strain evidence="1 2">IT104</strain>
    </source>
</reference>
<evidence type="ECO:0000313" key="2">
    <source>
        <dbReference type="Proteomes" id="UP000266861"/>
    </source>
</evidence>
<evidence type="ECO:0000313" key="1">
    <source>
        <dbReference type="EMBL" id="RHZ45733.1"/>
    </source>
</evidence>
<sequence length="75" mass="8733">MIMINDDDDYDGRMQYIRSFIISIKISTLIKSHRLYRLSSTSSTPIDSHRLSSTHYIGDKQKKIALPKAQPKHNR</sequence>
<dbReference type="EMBL" id="PQFF01000540">
    <property type="protein sequence ID" value="RHZ45733.1"/>
    <property type="molecule type" value="Genomic_DNA"/>
</dbReference>
<protein>
    <submittedName>
        <fullName evidence="1">Uncharacterized protein</fullName>
    </submittedName>
</protein>
<gene>
    <name evidence="1" type="ORF">Glove_658g23</name>
</gene>
<keyword evidence="2" id="KW-1185">Reference proteome</keyword>